<dbReference type="InterPro" id="IPR025476">
    <property type="entry name" value="Helitron_helicase-like"/>
</dbReference>
<keyword evidence="5" id="KW-0233">DNA recombination</keyword>
<dbReference type="EC" id="5.6.2.3" evidence="5"/>
<evidence type="ECO:0000259" key="8">
    <source>
        <dbReference type="Pfam" id="PF14214"/>
    </source>
</evidence>
<evidence type="ECO:0000256" key="5">
    <source>
        <dbReference type="RuleBase" id="RU363044"/>
    </source>
</evidence>
<dbReference type="CDD" id="cd18809">
    <property type="entry name" value="SF1_C_RecD"/>
    <property type="match status" value="1"/>
</dbReference>
<evidence type="ECO:0000256" key="2">
    <source>
        <dbReference type="ARBA" id="ARBA00022801"/>
    </source>
</evidence>
<evidence type="ECO:0000256" key="4">
    <source>
        <dbReference type="ARBA" id="ARBA00022840"/>
    </source>
</evidence>
<evidence type="ECO:0000259" key="7">
    <source>
        <dbReference type="Pfam" id="PF05970"/>
    </source>
</evidence>
<sequence>MSSVRKRRRSTTVESTSSSTTSLYIDHGDCYCVCRHCGAMFWFGERIVSQSTNSCFVYNQCCKGGRVSLPAPRCPPECIVSLFTDSHFMSDIRAFNSMFSMTSFGAQVDTSINVGTSPYVFKVTGQICHWIGSLCPPENERPRFLQMYIYDTENEISNRLRFFDELHSEFATGVVSMLIRELEEKNNLVRLFRTARDICQSSDIPSFSIRLFSSYHSQSYDIPTPGCIGAIITDPEAECSGYDIVVRDRNSGPRRISILHPLYMSLQYPLLFFYGESGWSPDLCIAEAPDKIRNSMSINMFYSYQIHDRYSVYTLLLRGGRLFQQYLVDAYVSIEQDRLLYVRHNQSSLRSELLKGIQDAIQRGDLAGRDVGSRTILPASFTGGPRYMYKHYQDALAICRVHGNPQYFVTFTCNTGWPEIQRFMLQFPGLCAQDRPDVVARVFQLKVASLVNFLQVEKPFGGVVAYLYTIEFQKRGLPHCHLLLWVADSYKITLPHQLDNYISAEIPDVTVDPVLYSIVSESMVHGPCGGAKRSASCMKSGSCSKKFPKSYETSTNFDDNGYAHYKRRLTTHRVVKNGISLDNSFVVPYNRSLLLHFQAHINVEYCGWNMLIKYLFKYISKGTDRIHFAVSHSSATNLETNQTNSMIVDEIKNFTDARFICPHEASWRIFNFDIHVRHPAVQILSVHLENMQNITFNETDNLGNVLRNPRSRRTTLTEWLYNNRIDPSARDLKYVDYLSRYKWDVSKKSWDIRTSSKTPAIGRLIYINPGCGETFYLRLLLSHQTGCCTFDDIRTVAGETCTTYRAACEKLGLLGDDEEWNHTFEEAAAWATATELRQLFTHMLLYCDISNPTTLLDNQWLRMADDVSIRHGPVCEEDKMQYVLYELEVLLRSIATPSSLSNYGLPMPNPAALEVLSNRLLMDEKNYDRNQLSIEYHSSVATLHENQRRVHDHVLVSLENHEQSLVFVYGHGGTGKTFLWSTIISRLRSEGKIVLAVAASGIASLLLPAGRTAHSRFKIPHELTDQSMCNIKKKTQLGMLLSETSLIIWDEAPMSDRRCFESLDKSLRDLMDLPDKPFGGKSVLLGGDFRQTLPVIPKAAKNVILASSLPRSYLWRHFKIYKLTENMRLRQPNLTNHQKQEVDVFSKWLLSIGDGQLGISDHNDPHNVKLIEIPDTFLIPNSRNSVATLIDFIYDTETLHNPTAETLSKKAIVCPKNNTTDEINNVVLQRMPGEVKTYLSTDTVIPNSDNSENIDLLYPTEYLNMLDFSGLPPHKLVLKLNTPIMLLRNINQTAGLCNGTRLIVTQLLPRVIEAQIITGIAVGKKVYIPRICLTHSDKELPFTFKRKQFPVRVCYAMTINKSQGQSLNKIGVYLPEPVFSHGQLYVALSRATTPHAVKILSTPLNDEQPNIIRNVVYIDYLTEINRNPTTS</sequence>
<feature type="domain" description="DNA helicase Pif1-like DEAD-box helicase" evidence="7">
    <location>
        <begin position="943"/>
        <end position="1158"/>
    </location>
</feature>
<name>A0AAD8LCG5_TARER</name>
<protein>
    <recommendedName>
        <fullName evidence="5">ATP-dependent DNA helicase</fullName>
        <ecNumber evidence="5">5.6.2.3</ecNumber>
    </recommendedName>
</protein>
<dbReference type="EMBL" id="JAUHHV010000001">
    <property type="protein sequence ID" value="KAK1435160.1"/>
    <property type="molecule type" value="Genomic_DNA"/>
</dbReference>
<dbReference type="GO" id="GO:0006310">
    <property type="term" value="P:DNA recombination"/>
    <property type="evidence" value="ECO:0007669"/>
    <property type="project" value="UniProtKB-KW"/>
</dbReference>
<keyword evidence="5" id="KW-0227">DNA damage</keyword>
<dbReference type="GO" id="GO:0016787">
    <property type="term" value="F:hydrolase activity"/>
    <property type="evidence" value="ECO:0007669"/>
    <property type="project" value="UniProtKB-KW"/>
</dbReference>
<comment type="similarity">
    <text evidence="5">Belongs to the helicase family.</text>
</comment>
<evidence type="ECO:0000256" key="3">
    <source>
        <dbReference type="ARBA" id="ARBA00022806"/>
    </source>
</evidence>
<dbReference type="SUPFAM" id="SSF52540">
    <property type="entry name" value="P-loop containing nucleoside triphosphate hydrolases"/>
    <property type="match status" value="2"/>
</dbReference>
<dbReference type="InterPro" id="IPR003840">
    <property type="entry name" value="DNA_helicase_dom"/>
</dbReference>
<gene>
    <name evidence="10" type="ORF">QVD17_00920</name>
</gene>
<feature type="domain" description="DNA helicase Pif1-like 2B" evidence="9">
    <location>
        <begin position="1261"/>
        <end position="1307"/>
    </location>
</feature>
<comment type="caution">
    <text evidence="10">The sequence shown here is derived from an EMBL/GenBank/DDBJ whole genome shotgun (WGS) entry which is preliminary data.</text>
</comment>
<dbReference type="InterPro" id="IPR010285">
    <property type="entry name" value="DNA_helicase_pif1-like_DEAD"/>
</dbReference>
<dbReference type="PANTHER" id="PTHR10492">
    <property type="match status" value="1"/>
</dbReference>
<evidence type="ECO:0000313" key="10">
    <source>
        <dbReference type="EMBL" id="KAK1435160.1"/>
    </source>
</evidence>
<organism evidence="10 11">
    <name type="scientific">Tagetes erecta</name>
    <name type="common">African marigold</name>
    <dbReference type="NCBI Taxonomy" id="13708"/>
    <lineage>
        <taxon>Eukaryota</taxon>
        <taxon>Viridiplantae</taxon>
        <taxon>Streptophyta</taxon>
        <taxon>Embryophyta</taxon>
        <taxon>Tracheophyta</taxon>
        <taxon>Spermatophyta</taxon>
        <taxon>Magnoliopsida</taxon>
        <taxon>eudicotyledons</taxon>
        <taxon>Gunneridae</taxon>
        <taxon>Pentapetalae</taxon>
        <taxon>asterids</taxon>
        <taxon>campanulids</taxon>
        <taxon>Asterales</taxon>
        <taxon>Asteraceae</taxon>
        <taxon>Asteroideae</taxon>
        <taxon>Heliantheae alliance</taxon>
        <taxon>Tageteae</taxon>
        <taxon>Tagetes</taxon>
    </lineage>
</organism>
<keyword evidence="2 5" id="KW-0378">Hydrolase</keyword>
<keyword evidence="1 5" id="KW-0547">Nucleotide-binding</keyword>
<dbReference type="InterPro" id="IPR027417">
    <property type="entry name" value="P-loop_NTPase"/>
</dbReference>
<dbReference type="FunFam" id="3.40.50.300:FF:002884">
    <property type="entry name" value="ATP-dependent DNA helicase"/>
    <property type="match status" value="1"/>
</dbReference>
<keyword evidence="4 5" id="KW-0067">ATP-binding</keyword>
<reference evidence="10" key="1">
    <citation type="journal article" date="2023" name="bioRxiv">
        <title>Improved chromosome-level genome assembly for marigold (Tagetes erecta).</title>
        <authorList>
            <person name="Jiang F."/>
            <person name="Yuan L."/>
            <person name="Wang S."/>
            <person name="Wang H."/>
            <person name="Xu D."/>
            <person name="Wang A."/>
            <person name="Fan W."/>
        </authorList>
    </citation>
    <scope>NUCLEOTIDE SEQUENCE</scope>
    <source>
        <strain evidence="10">WSJ</strain>
        <tissue evidence="10">Leaf</tissue>
    </source>
</reference>
<dbReference type="InterPro" id="IPR049163">
    <property type="entry name" value="Pif1-like_2B_dom"/>
</dbReference>
<dbReference type="Proteomes" id="UP001229421">
    <property type="component" value="Unassembled WGS sequence"/>
</dbReference>
<evidence type="ECO:0000259" key="9">
    <source>
        <dbReference type="Pfam" id="PF21530"/>
    </source>
</evidence>
<dbReference type="Pfam" id="PF02689">
    <property type="entry name" value="Herpes_Helicase"/>
    <property type="match status" value="1"/>
</dbReference>
<feature type="domain" description="Helitron helicase-like" evidence="8">
    <location>
        <begin position="301"/>
        <end position="484"/>
    </location>
</feature>
<dbReference type="GO" id="GO:0043139">
    <property type="term" value="F:5'-3' DNA helicase activity"/>
    <property type="evidence" value="ECO:0007669"/>
    <property type="project" value="UniProtKB-EC"/>
</dbReference>
<dbReference type="Pfam" id="PF14214">
    <property type="entry name" value="Helitron_like_N"/>
    <property type="match status" value="1"/>
</dbReference>
<keyword evidence="11" id="KW-1185">Reference proteome</keyword>
<comment type="catalytic activity">
    <reaction evidence="5">
        <text>ATP + H2O = ADP + phosphate + H(+)</text>
        <dbReference type="Rhea" id="RHEA:13065"/>
        <dbReference type="ChEBI" id="CHEBI:15377"/>
        <dbReference type="ChEBI" id="CHEBI:15378"/>
        <dbReference type="ChEBI" id="CHEBI:30616"/>
        <dbReference type="ChEBI" id="CHEBI:43474"/>
        <dbReference type="ChEBI" id="CHEBI:456216"/>
        <dbReference type="EC" id="5.6.2.3"/>
    </reaction>
</comment>
<keyword evidence="5" id="KW-0234">DNA repair</keyword>
<keyword evidence="3 5" id="KW-0347">Helicase</keyword>
<evidence type="ECO:0000313" key="11">
    <source>
        <dbReference type="Proteomes" id="UP001229421"/>
    </source>
</evidence>
<accession>A0AAD8LCG5</accession>
<feature type="domain" description="DNA replication helicase" evidence="6">
    <location>
        <begin position="1355"/>
        <end position="1410"/>
    </location>
</feature>
<evidence type="ECO:0000256" key="1">
    <source>
        <dbReference type="ARBA" id="ARBA00022741"/>
    </source>
</evidence>
<dbReference type="PANTHER" id="PTHR10492:SF96">
    <property type="entry name" value="ATP-DEPENDENT DNA HELICASE"/>
    <property type="match status" value="1"/>
</dbReference>
<dbReference type="Pfam" id="PF21530">
    <property type="entry name" value="Pif1_2B_dom"/>
    <property type="match status" value="1"/>
</dbReference>
<dbReference type="Gene3D" id="3.40.50.300">
    <property type="entry name" value="P-loop containing nucleotide triphosphate hydrolases"/>
    <property type="match status" value="1"/>
</dbReference>
<comment type="cofactor">
    <cofactor evidence="5">
        <name>Mg(2+)</name>
        <dbReference type="ChEBI" id="CHEBI:18420"/>
    </cofactor>
</comment>
<dbReference type="Pfam" id="PF05970">
    <property type="entry name" value="PIF1"/>
    <property type="match status" value="1"/>
</dbReference>
<proteinExistence type="inferred from homology"/>
<dbReference type="GO" id="GO:0006281">
    <property type="term" value="P:DNA repair"/>
    <property type="evidence" value="ECO:0007669"/>
    <property type="project" value="UniProtKB-KW"/>
</dbReference>
<evidence type="ECO:0000259" key="6">
    <source>
        <dbReference type="Pfam" id="PF02689"/>
    </source>
</evidence>
<dbReference type="GO" id="GO:0000723">
    <property type="term" value="P:telomere maintenance"/>
    <property type="evidence" value="ECO:0007669"/>
    <property type="project" value="InterPro"/>
</dbReference>
<dbReference type="GO" id="GO:0005524">
    <property type="term" value="F:ATP binding"/>
    <property type="evidence" value="ECO:0007669"/>
    <property type="project" value="UniProtKB-KW"/>
</dbReference>